<accession>A0ABP8V8W1</accession>
<dbReference type="Pfam" id="PF03573">
    <property type="entry name" value="OprD"/>
    <property type="match status" value="1"/>
</dbReference>
<dbReference type="InterPro" id="IPR023614">
    <property type="entry name" value="Porin_dom_sf"/>
</dbReference>
<dbReference type="RefSeq" id="WP_345198852.1">
    <property type="nucleotide sequence ID" value="NZ_BAABFL010000473.1"/>
</dbReference>
<dbReference type="PANTHER" id="PTHR34596">
    <property type="entry name" value="CHITOPORIN"/>
    <property type="match status" value="1"/>
</dbReference>
<comment type="similarity">
    <text evidence="1">Belongs to the outer membrane porin (Opr) (TC 1.B.25) family.</text>
</comment>
<dbReference type="PANTHER" id="PTHR34596:SF2">
    <property type="entry name" value="CHITOPORIN"/>
    <property type="match status" value="1"/>
</dbReference>
<keyword evidence="3 4" id="KW-0732">Signal</keyword>
<evidence type="ECO:0000313" key="5">
    <source>
        <dbReference type="EMBL" id="GAA4652317.1"/>
    </source>
</evidence>
<feature type="signal peptide" evidence="4">
    <location>
        <begin position="1"/>
        <end position="23"/>
    </location>
</feature>
<feature type="chain" id="PRO_5047123193" evidence="4">
    <location>
        <begin position="24"/>
        <end position="416"/>
    </location>
</feature>
<dbReference type="InterPro" id="IPR005318">
    <property type="entry name" value="OM_porin_bac"/>
</dbReference>
<evidence type="ECO:0000256" key="3">
    <source>
        <dbReference type="ARBA" id="ARBA00022729"/>
    </source>
</evidence>
<keyword evidence="6" id="KW-1185">Reference proteome</keyword>
<evidence type="ECO:0000256" key="4">
    <source>
        <dbReference type="SAM" id="SignalP"/>
    </source>
</evidence>
<proteinExistence type="inferred from homology"/>
<dbReference type="Proteomes" id="UP001500604">
    <property type="component" value="Unassembled WGS sequence"/>
</dbReference>
<protein>
    <submittedName>
        <fullName evidence="5">OprD family porin</fullName>
    </submittedName>
</protein>
<evidence type="ECO:0000256" key="1">
    <source>
        <dbReference type="ARBA" id="ARBA00009075"/>
    </source>
</evidence>
<organism evidence="5 6">
    <name type="scientific">Kistimonas scapharcae</name>
    <dbReference type="NCBI Taxonomy" id="1036133"/>
    <lineage>
        <taxon>Bacteria</taxon>
        <taxon>Pseudomonadati</taxon>
        <taxon>Pseudomonadota</taxon>
        <taxon>Gammaproteobacteria</taxon>
        <taxon>Oceanospirillales</taxon>
        <taxon>Endozoicomonadaceae</taxon>
        <taxon>Kistimonas</taxon>
    </lineage>
</organism>
<keyword evidence="2" id="KW-0813">Transport</keyword>
<comment type="caution">
    <text evidence="5">The sequence shown here is derived from an EMBL/GenBank/DDBJ whole genome shotgun (WGS) entry which is preliminary data.</text>
</comment>
<evidence type="ECO:0000313" key="6">
    <source>
        <dbReference type="Proteomes" id="UP001500604"/>
    </source>
</evidence>
<gene>
    <name evidence="5" type="ORF">GCM10023116_46010</name>
</gene>
<dbReference type="EMBL" id="BAABFL010000473">
    <property type="protein sequence ID" value="GAA4652317.1"/>
    <property type="molecule type" value="Genomic_DNA"/>
</dbReference>
<reference evidence="6" key="1">
    <citation type="journal article" date="2019" name="Int. J. Syst. Evol. Microbiol.">
        <title>The Global Catalogue of Microorganisms (GCM) 10K type strain sequencing project: providing services to taxonomists for standard genome sequencing and annotation.</title>
        <authorList>
            <consortium name="The Broad Institute Genomics Platform"/>
            <consortium name="The Broad Institute Genome Sequencing Center for Infectious Disease"/>
            <person name="Wu L."/>
            <person name="Ma J."/>
        </authorList>
    </citation>
    <scope>NUCLEOTIDE SEQUENCE [LARGE SCALE GENOMIC DNA]</scope>
    <source>
        <strain evidence="6">JCM 17805</strain>
    </source>
</reference>
<evidence type="ECO:0000256" key="2">
    <source>
        <dbReference type="ARBA" id="ARBA00022448"/>
    </source>
</evidence>
<dbReference type="Gene3D" id="2.40.160.10">
    <property type="entry name" value="Porin"/>
    <property type="match status" value="1"/>
</dbReference>
<name>A0ABP8V8W1_9GAMM</name>
<sequence length="416" mass="45911">MKLKPLAASVAVVAAGLASMASAGDFIEDSSLKIKFRNVYFNEMGRSDANTKDRREWVQAIIADFKSGYFADVIGFDLSAGGAMGLANDMDGEKNNCKNSNLPLDGGDKTKCDLNDIGGIHQAYAKFKFGLDNVEFSGNYGKKKRKFKTYSDSGSRALPAATFGGEGVLSIHDVDLYAAQITGFSPRNQSYFKDDLTNGTEKINNLRIYGLKGKLAGVKFQVEQGASKDYLQQRYAQLGYDIDLNDGMTLGLDVRYGKQEDDGDLYGSQHESKFVNLNAALEMGATTLYAGYNKVTDGDWDTVYFDEDHGKWSSSVSLHEDFADEDEKTWLVGVSYDFAAMGVEGLEINTYYARGEIDQSGVDESRWERGTILTYKFGGDLKGLDLAWENYTNRGHGGDSNTDDNRFYVNYSLSVF</sequence>